<name>A0A6U4ALZ4_9STRA</name>
<accession>A0A6U4ALZ4</accession>
<reference evidence="2" key="1">
    <citation type="submission" date="2021-01" db="EMBL/GenBank/DDBJ databases">
        <authorList>
            <person name="Corre E."/>
            <person name="Pelletier E."/>
            <person name="Niang G."/>
            <person name="Scheremetjew M."/>
            <person name="Finn R."/>
            <person name="Kale V."/>
            <person name="Holt S."/>
            <person name="Cochrane G."/>
            <person name="Meng A."/>
            <person name="Brown T."/>
            <person name="Cohen L."/>
        </authorList>
    </citation>
    <scope>NUCLEOTIDE SEQUENCE</scope>
    <source>
        <strain evidence="2">Pop2</strain>
    </source>
</reference>
<dbReference type="AlphaFoldDB" id="A0A6U4ALZ4"/>
<evidence type="ECO:0000256" key="1">
    <source>
        <dbReference type="SAM" id="MobiDB-lite"/>
    </source>
</evidence>
<sequence>MDYLYRTDSFESLPLAEACAPVSPMSPRCEPFYKGHTSWKDIQEEMRSSGITTNAAAIEYMKKRLSNQSETCPRGNETDNSSKGFLTRFQLALFKEDSGNMSTEYPDKAEFLTWYQKLSYVKGLLNPDHKQSEINQEREACNDSSTSIEKFQARVHASLRLDDSVPSFSPPVVLKTNTQQMRNPIEMQNIKPKKPRQSKPYVARSA</sequence>
<dbReference type="EMBL" id="HBGN01014851">
    <property type="protein sequence ID" value="CAD9327105.1"/>
    <property type="molecule type" value="Transcribed_RNA"/>
</dbReference>
<organism evidence="2">
    <name type="scientific">Ditylum brightwellii</name>
    <dbReference type="NCBI Taxonomy" id="49249"/>
    <lineage>
        <taxon>Eukaryota</taxon>
        <taxon>Sar</taxon>
        <taxon>Stramenopiles</taxon>
        <taxon>Ochrophyta</taxon>
        <taxon>Bacillariophyta</taxon>
        <taxon>Mediophyceae</taxon>
        <taxon>Lithodesmiophycidae</taxon>
        <taxon>Lithodesmiales</taxon>
        <taxon>Lithodesmiaceae</taxon>
        <taxon>Ditylum</taxon>
    </lineage>
</organism>
<proteinExistence type="predicted"/>
<protein>
    <submittedName>
        <fullName evidence="2">Uncharacterized protein</fullName>
    </submittedName>
</protein>
<gene>
    <name evidence="2" type="ORF">DBRI1063_LOCUS9508</name>
</gene>
<feature type="region of interest" description="Disordered" evidence="1">
    <location>
        <begin position="165"/>
        <end position="206"/>
    </location>
</feature>
<evidence type="ECO:0000313" key="2">
    <source>
        <dbReference type="EMBL" id="CAD9327105.1"/>
    </source>
</evidence>